<reference evidence="1 2" key="1">
    <citation type="submission" date="2018-07" db="EMBL/GenBank/DDBJ databases">
        <title>The genomes of Aspergillus section Nigri reveals drivers in fungal speciation.</title>
        <authorList>
            <consortium name="DOE Joint Genome Institute"/>
            <person name="Vesth T.C."/>
            <person name="Nybo J."/>
            <person name="Theobald S."/>
            <person name="Brandl J."/>
            <person name="Frisvad J.C."/>
            <person name="Nielsen K.F."/>
            <person name="Lyhne E.K."/>
            <person name="Kogle M.E."/>
            <person name="Kuo A."/>
            <person name="Riley R."/>
            <person name="Clum A."/>
            <person name="Nolan M."/>
            <person name="Lipzen A."/>
            <person name="Salamov A."/>
            <person name="Henrissat B."/>
            <person name="Wiebenga A."/>
            <person name="De vries R.P."/>
            <person name="Grigoriev I.V."/>
            <person name="Mortensen U.H."/>
            <person name="Andersen M.R."/>
            <person name="Baker S.E."/>
        </authorList>
    </citation>
    <scope>NUCLEOTIDE SEQUENCE [LARGE SCALE GENOMIC DNA]</scope>
    <source>
        <strain evidence="1 2">CBS 139.54b</strain>
    </source>
</reference>
<keyword evidence="2" id="KW-1185">Reference proteome</keyword>
<dbReference type="EMBL" id="KZ852036">
    <property type="protein sequence ID" value="RDH37067.1"/>
    <property type="molecule type" value="Genomic_DNA"/>
</dbReference>
<accession>A0A3F3QD68</accession>
<proteinExistence type="predicted"/>
<sequence length="90" mass="9689">MGDLLAQCEESQSTDMAKPVFTRPAAFRQSIPEVKSGNYLGATSEAFIQKKGEQDASFGDEFDDDGLDIEAIEQSMVHSGADATNDVCHS</sequence>
<dbReference type="RefSeq" id="XP_026630089.1">
    <property type="nucleotide sequence ID" value="XM_026765049.1"/>
</dbReference>
<protein>
    <submittedName>
        <fullName evidence="1">Uncharacterized protein</fullName>
    </submittedName>
</protein>
<evidence type="ECO:0000313" key="2">
    <source>
        <dbReference type="Proteomes" id="UP000253729"/>
    </source>
</evidence>
<dbReference type="AlphaFoldDB" id="A0A3F3QD68"/>
<name>A0A3F3QD68_9EURO</name>
<dbReference type="Proteomes" id="UP000253729">
    <property type="component" value="Unassembled WGS sequence"/>
</dbReference>
<organism evidence="1 2">
    <name type="scientific">Aspergillus welwitschiae</name>
    <dbReference type="NCBI Taxonomy" id="1341132"/>
    <lineage>
        <taxon>Eukaryota</taxon>
        <taxon>Fungi</taxon>
        <taxon>Dikarya</taxon>
        <taxon>Ascomycota</taxon>
        <taxon>Pezizomycotina</taxon>
        <taxon>Eurotiomycetes</taxon>
        <taxon>Eurotiomycetidae</taxon>
        <taxon>Eurotiales</taxon>
        <taxon>Aspergillaceae</taxon>
        <taxon>Aspergillus</taxon>
        <taxon>Aspergillus subgen. Circumdati</taxon>
    </lineage>
</organism>
<evidence type="ECO:0000313" key="1">
    <source>
        <dbReference type="EMBL" id="RDH37067.1"/>
    </source>
</evidence>
<dbReference type="GeneID" id="38133405"/>
<dbReference type="STRING" id="1341132.A0A3F3QD68"/>
<gene>
    <name evidence="1" type="ORF">BDQ94DRAFT_137421</name>
</gene>